<dbReference type="InterPro" id="IPR025886">
    <property type="entry name" value="PP2-like"/>
</dbReference>
<dbReference type="PANTHER" id="PTHR32278:SF135">
    <property type="entry name" value="F-BOX PROTEIN PP2-B12"/>
    <property type="match status" value="1"/>
</dbReference>
<dbReference type="Pfam" id="PF14299">
    <property type="entry name" value="PP2"/>
    <property type="match status" value="2"/>
</dbReference>
<sequence length="270" mass="31527">MYMLISWPGSFSRVAELRHIWWLDIKGRIKTNLLSPKSTYGAYFVYKLKEPNWAIKEIQVEFRVYFEGEEEVHEHVSGCKVFLDPSEDEQEPCKVREDGWLEVEMGEFFNDGGEDHRVVVCSLMETVFCKSGLVVEGIEFRPKLVPVSSDELVNVLLFNNHNPWHSRFLEVAELRMWVCEKAVKVQVYLKEKRRFMDWGRRSLFIDPSEDEQQLCRCREDAWIEVEMGEFFNDGGVGHGVVLCSLMETDCFTTKCGMVVEGTEFRLKPGR</sequence>
<protein>
    <submittedName>
        <fullName evidence="1">Uncharacterized protein</fullName>
    </submittedName>
</protein>
<organism evidence="1 2">
    <name type="scientific">Ziziphus jujuba var. spinosa</name>
    <dbReference type="NCBI Taxonomy" id="714518"/>
    <lineage>
        <taxon>Eukaryota</taxon>
        <taxon>Viridiplantae</taxon>
        <taxon>Streptophyta</taxon>
        <taxon>Embryophyta</taxon>
        <taxon>Tracheophyta</taxon>
        <taxon>Spermatophyta</taxon>
        <taxon>Magnoliopsida</taxon>
        <taxon>eudicotyledons</taxon>
        <taxon>Gunneridae</taxon>
        <taxon>Pentapetalae</taxon>
        <taxon>rosids</taxon>
        <taxon>fabids</taxon>
        <taxon>Rosales</taxon>
        <taxon>Rhamnaceae</taxon>
        <taxon>Paliureae</taxon>
        <taxon>Ziziphus</taxon>
    </lineage>
</organism>
<accession>A0A978V377</accession>
<proteinExistence type="predicted"/>
<comment type="caution">
    <text evidence="1">The sequence shown here is derived from an EMBL/GenBank/DDBJ whole genome shotgun (WGS) entry which is preliminary data.</text>
</comment>
<reference evidence="1" key="1">
    <citation type="journal article" date="2021" name="Front. Plant Sci.">
        <title>Chromosome-Scale Genome Assembly for Chinese Sour Jujube and Insights Into Its Genome Evolution and Domestication Signature.</title>
        <authorList>
            <person name="Shen L.-Y."/>
            <person name="Luo H."/>
            <person name="Wang X.-L."/>
            <person name="Wang X.-M."/>
            <person name="Qiu X.-J."/>
            <person name="Liu H."/>
            <person name="Zhou S.-S."/>
            <person name="Jia K.-H."/>
            <person name="Nie S."/>
            <person name="Bao Y.-T."/>
            <person name="Zhang R.-G."/>
            <person name="Yun Q.-Z."/>
            <person name="Chai Y.-H."/>
            <person name="Lu J.-Y."/>
            <person name="Li Y."/>
            <person name="Zhao S.-W."/>
            <person name="Mao J.-F."/>
            <person name="Jia S.-G."/>
            <person name="Mao Y.-M."/>
        </authorList>
    </citation>
    <scope>NUCLEOTIDE SEQUENCE</scope>
    <source>
        <strain evidence="1">AT0</strain>
        <tissue evidence="1">Leaf</tissue>
    </source>
</reference>
<dbReference type="AlphaFoldDB" id="A0A978V377"/>
<dbReference type="Proteomes" id="UP000813462">
    <property type="component" value="Unassembled WGS sequence"/>
</dbReference>
<evidence type="ECO:0000313" key="2">
    <source>
        <dbReference type="Proteomes" id="UP000813462"/>
    </source>
</evidence>
<gene>
    <name evidence="1" type="ORF">FEM48_Zijuj07G0071700</name>
</gene>
<evidence type="ECO:0000313" key="1">
    <source>
        <dbReference type="EMBL" id="KAH7521810.1"/>
    </source>
</evidence>
<dbReference type="EMBL" id="JAEACU010000007">
    <property type="protein sequence ID" value="KAH7521810.1"/>
    <property type="molecule type" value="Genomic_DNA"/>
</dbReference>
<dbReference type="PANTHER" id="PTHR32278">
    <property type="entry name" value="F-BOX DOMAIN-CONTAINING PROTEIN"/>
    <property type="match status" value="1"/>
</dbReference>
<name>A0A978V377_ZIZJJ</name>